<keyword evidence="7" id="KW-0319">Glycerol metabolism</keyword>
<dbReference type="PANTHER" id="PTHR28629:SF14">
    <property type="entry name" value="DIHYDROXYACETONE KINASE 1"/>
    <property type="match status" value="1"/>
</dbReference>
<gene>
    <name evidence="13" type="ORF">H2204_003501</name>
</gene>
<dbReference type="InterPro" id="IPR004006">
    <property type="entry name" value="DhaK_dom"/>
</dbReference>
<dbReference type="GO" id="GO:0005524">
    <property type="term" value="F:ATP binding"/>
    <property type="evidence" value="ECO:0007669"/>
    <property type="project" value="UniProtKB-KW"/>
</dbReference>
<evidence type="ECO:0000256" key="3">
    <source>
        <dbReference type="ARBA" id="ARBA00008757"/>
    </source>
</evidence>
<dbReference type="FunFam" id="1.25.40.340:FF:000001">
    <property type="entry name" value="Dihydroxyacetone kinase 1"/>
    <property type="match status" value="1"/>
</dbReference>
<evidence type="ECO:0000313" key="14">
    <source>
        <dbReference type="Proteomes" id="UP001172681"/>
    </source>
</evidence>
<comment type="caution">
    <text evidence="13">The sequence shown here is derived from an EMBL/GenBank/DDBJ whole genome shotgun (WGS) entry which is preliminary data.</text>
</comment>
<comment type="function">
    <text evidence="1">Catalyzes both the phosphorylation of dihydroxyacetone and of glyceraldehyde.</text>
</comment>
<comment type="catalytic activity">
    <reaction evidence="9">
        <text>D-glyceraldehyde + ATP = D-glyceraldehyde 3-phosphate + ADP + H(+)</text>
        <dbReference type="Rhea" id="RHEA:13941"/>
        <dbReference type="ChEBI" id="CHEBI:15378"/>
        <dbReference type="ChEBI" id="CHEBI:17378"/>
        <dbReference type="ChEBI" id="CHEBI:30616"/>
        <dbReference type="ChEBI" id="CHEBI:59776"/>
        <dbReference type="ChEBI" id="CHEBI:456216"/>
        <dbReference type="EC" id="2.7.1.28"/>
    </reaction>
</comment>
<evidence type="ECO:0000256" key="6">
    <source>
        <dbReference type="ARBA" id="ARBA00022777"/>
    </source>
</evidence>
<comment type="similarity">
    <text evidence="3">Belongs to the dihydroxyacetone kinase (DAK) family.</text>
</comment>
<evidence type="ECO:0000256" key="7">
    <source>
        <dbReference type="ARBA" id="ARBA00022798"/>
    </source>
</evidence>
<dbReference type="SUPFAM" id="SSF101473">
    <property type="entry name" value="DhaL-like"/>
    <property type="match status" value="1"/>
</dbReference>
<evidence type="ECO:0000256" key="10">
    <source>
        <dbReference type="ARBA" id="ARBA00048898"/>
    </source>
</evidence>
<protein>
    <recommendedName>
        <fullName evidence="15">Dihydroxyacetone kinase</fullName>
    </recommendedName>
</protein>
<dbReference type="Proteomes" id="UP001172681">
    <property type="component" value="Unassembled WGS sequence"/>
</dbReference>
<dbReference type="PANTHER" id="PTHR28629">
    <property type="entry name" value="TRIOKINASE/FMN CYCLASE"/>
    <property type="match status" value="1"/>
</dbReference>
<dbReference type="PROSITE" id="PS51481">
    <property type="entry name" value="DHAK"/>
    <property type="match status" value="1"/>
</dbReference>
<keyword evidence="6" id="KW-0418">Kinase</keyword>
<dbReference type="SUPFAM" id="SSF82549">
    <property type="entry name" value="DAK1/DegV-like"/>
    <property type="match status" value="1"/>
</dbReference>
<dbReference type="EMBL" id="JAPDRN010000016">
    <property type="protein sequence ID" value="KAJ9639708.1"/>
    <property type="molecule type" value="Genomic_DNA"/>
</dbReference>
<feature type="domain" description="DhaL" evidence="11">
    <location>
        <begin position="133"/>
        <end position="332"/>
    </location>
</feature>
<reference evidence="13" key="1">
    <citation type="submission" date="2022-10" db="EMBL/GenBank/DDBJ databases">
        <title>Culturing micro-colonial fungi from biological soil crusts in the Mojave desert and describing Neophaeococcomyces mojavensis, and introducing the new genera and species Taxawa tesnikishii.</title>
        <authorList>
            <person name="Kurbessoian T."/>
            <person name="Stajich J.E."/>
        </authorList>
    </citation>
    <scope>NUCLEOTIDE SEQUENCE</scope>
    <source>
        <strain evidence="13">TK_35</strain>
    </source>
</reference>
<dbReference type="Pfam" id="PF02734">
    <property type="entry name" value="Dak2"/>
    <property type="match status" value="1"/>
</dbReference>
<dbReference type="Gene3D" id="3.30.1180.20">
    <property type="entry name" value="Dihydroxyacetone kinase, domain 2"/>
    <property type="match status" value="1"/>
</dbReference>
<comment type="pathway">
    <text evidence="2">Polyol metabolism; glycerol fermentation; glycerone phosphate from glycerol (oxidative route): step 2/2.</text>
</comment>
<dbReference type="GO" id="GO:0019563">
    <property type="term" value="P:glycerol catabolic process"/>
    <property type="evidence" value="ECO:0007669"/>
    <property type="project" value="TreeGrafter"/>
</dbReference>
<dbReference type="Pfam" id="PF02733">
    <property type="entry name" value="Dak1"/>
    <property type="match status" value="1"/>
</dbReference>
<evidence type="ECO:0000256" key="2">
    <source>
        <dbReference type="ARBA" id="ARBA00004778"/>
    </source>
</evidence>
<dbReference type="SMART" id="SM01120">
    <property type="entry name" value="Dak2"/>
    <property type="match status" value="1"/>
</dbReference>
<dbReference type="AlphaFoldDB" id="A0AA38Y8W4"/>
<feature type="domain" description="DhaK" evidence="12">
    <location>
        <begin position="1"/>
        <end position="92"/>
    </location>
</feature>
<dbReference type="InterPro" id="IPR036117">
    <property type="entry name" value="DhaL_dom_sf"/>
</dbReference>
<dbReference type="InterPro" id="IPR050861">
    <property type="entry name" value="Dihydroxyacetone_Kinase"/>
</dbReference>
<dbReference type="InterPro" id="IPR004007">
    <property type="entry name" value="DhaL_dom"/>
</dbReference>
<sequence>MENFLAGTSEELVLLINNLGGISPLELGAIFAEVVDQLQHNHDKKLLRIYCGTFMTSLNSPGFSISLLNVRDLGVQGSVLNFLDAASDVPGWHATSWPTSNITPKSFRQTPKDVHQSQSQLETSQVHLKCELDVVVKRLKAGLQSMIASEPDVTENDNLVGDGDCGTTLKRGAEGIFGLITETKITAIVSLLDQSTSIVERTMDGTSGALYSIFLNALTWFIKKHQSQEDNANVAFWSRALASALNSLEKYTPARKGDRTLMDSLIPFVNILKATGELNQAAEAAMNGAEKTKWLHAKLGRTVYIGEEEKWLGKIPDPGAWGLASFLVGFSRGW</sequence>
<evidence type="ECO:0000256" key="1">
    <source>
        <dbReference type="ARBA" id="ARBA00003264"/>
    </source>
</evidence>
<evidence type="ECO:0000259" key="11">
    <source>
        <dbReference type="PROSITE" id="PS51480"/>
    </source>
</evidence>
<evidence type="ECO:0000256" key="4">
    <source>
        <dbReference type="ARBA" id="ARBA00022679"/>
    </source>
</evidence>
<keyword evidence="8" id="KW-0067">ATP-binding</keyword>
<dbReference type="Gene3D" id="1.25.40.340">
    <property type="match status" value="1"/>
</dbReference>
<evidence type="ECO:0000259" key="12">
    <source>
        <dbReference type="PROSITE" id="PS51481"/>
    </source>
</evidence>
<keyword evidence="4" id="KW-0808">Transferase</keyword>
<keyword evidence="5" id="KW-0547">Nucleotide-binding</keyword>
<accession>A0AA38Y8W4</accession>
<keyword evidence="14" id="KW-1185">Reference proteome</keyword>
<evidence type="ECO:0000256" key="9">
    <source>
        <dbReference type="ARBA" id="ARBA00047974"/>
    </source>
</evidence>
<proteinExistence type="inferred from homology"/>
<name>A0AA38Y8W4_9EURO</name>
<evidence type="ECO:0000256" key="8">
    <source>
        <dbReference type="ARBA" id="ARBA00022840"/>
    </source>
</evidence>
<dbReference type="GO" id="GO:0050354">
    <property type="term" value="F:triokinase activity"/>
    <property type="evidence" value="ECO:0007669"/>
    <property type="project" value="UniProtKB-EC"/>
</dbReference>
<comment type="catalytic activity">
    <reaction evidence="10">
        <text>dihydroxyacetone + ATP = dihydroxyacetone phosphate + ADP + H(+)</text>
        <dbReference type="Rhea" id="RHEA:15773"/>
        <dbReference type="ChEBI" id="CHEBI:15378"/>
        <dbReference type="ChEBI" id="CHEBI:16016"/>
        <dbReference type="ChEBI" id="CHEBI:30616"/>
        <dbReference type="ChEBI" id="CHEBI:57642"/>
        <dbReference type="ChEBI" id="CHEBI:456216"/>
        <dbReference type="EC" id="2.7.1.29"/>
    </reaction>
</comment>
<dbReference type="GO" id="GO:0005829">
    <property type="term" value="C:cytosol"/>
    <property type="evidence" value="ECO:0007669"/>
    <property type="project" value="TreeGrafter"/>
</dbReference>
<evidence type="ECO:0000256" key="5">
    <source>
        <dbReference type="ARBA" id="ARBA00022741"/>
    </source>
</evidence>
<organism evidence="13 14">
    <name type="scientific">Knufia peltigerae</name>
    <dbReference type="NCBI Taxonomy" id="1002370"/>
    <lineage>
        <taxon>Eukaryota</taxon>
        <taxon>Fungi</taxon>
        <taxon>Dikarya</taxon>
        <taxon>Ascomycota</taxon>
        <taxon>Pezizomycotina</taxon>
        <taxon>Eurotiomycetes</taxon>
        <taxon>Chaetothyriomycetidae</taxon>
        <taxon>Chaetothyriales</taxon>
        <taxon>Trichomeriaceae</taxon>
        <taxon>Knufia</taxon>
    </lineage>
</organism>
<evidence type="ECO:0000313" key="13">
    <source>
        <dbReference type="EMBL" id="KAJ9639708.1"/>
    </source>
</evidence>
<evidence type="ECO:0008006" key="15">
    <source>
        <dbReference type="Google" id="ProtNLM"/>
    </source>
</evidence>
<dbReference type="PROSITE" id="PS51480">
    <property type="entry name" value="DHAL"/>
    <property type="match status" value="1"/>
</dbReference>
<dbReference type="GO" id="GO:0004371">
    <property type="term" value="F:glycerone kinase activity"/>
    <property type="evidence" value="ECO:0007669"/>
    <property type="project" value="UniProtKB-EC"/>
</dbReference>